<evidence type="ECO:0000256" key="6">
    <source>
        <dbReference type="ARBA" id="ARBA00023136"/>
    </source>
</evidence>
<accession>A0A7U7I8E4</accession>
<comment type="similarity">
    <text evidence="2">Belongs to the outer membrane factor (OMF) (TC 1.B.17) family.</text>
</comment>
<keyword evidence="4" id="KW-1134">Transmembrane beta strand</keyword>
<comment type="caution">
    <text evidence="8">The sequence shown here is derived from an EMBL/GenBank/DDBJ whole genome shotgun (WGS) entry which is preliminary data.</text>
</comment>
<dbReference type="PANTHER" id="PTHR30026">
    <property type="entry name" value="OUTER MEMBRANE PROTEIN TOLC"/>
    <property type="match status" value="1"/>
</dbReference>
<dbReference type="GO" id="GO:1990281">
    <property type="term" value="C:efflux pump complex"/>
    <property type="evidence" value="ECO:0007669"/>
    <property type="project" value="TreeGrafter"/>
</dbReference>
<keyword evidence="9" id="KW-1185">Reference proteome</keyword>
<evidence type="ECO:0000256" key="4">
    <source>
        <dbReference type="ARBA" id="ARBA00022452"/>
    </source>
</evidence>
<dbReference type="Pfam" id="PF02321">
    <property type="entry name" value="OEP"/>
    <property type="match status" value="2"/>
</dbReference>
<dbReference type="RefSeq" id="WP_187669234.1">
    <property type="nucleotide sequence ID" value="NZ_CAJFCI010000012.1"/>
</dbReference>
<protein>
    <recommendedName>
        <fullName evidence="10">TolC family protein</fullName>
    </recommendedName>
</protein>
<dbReference type="PANTHER" id="PTHR30026:SF20">
    <property type="entry name" value="OUTER MEMBRANE PROTEIN TOLC"/>
    <property type="match status" value="1"/>
</dbReference>
<evidence type="ECO:0000256" key="2">
    <source>
        <dbReference type="ARBA" id="ARBA00007613"/>
    </source>
</evidence>
<dbReference type="GO" id="GO:0015562">
    <property type="term" value="F:efflux transmembrane transporter activity"/>
    <property type="evidence" value="ECO:0007669"/>
    <property type="project" value="InterPro"/>
</dbReference>
<comment type="subcellular location">
    <subcellularLocation>
        <location evidence="1">Cell outer membrane</location>
    </subcellularLocation>
</comment>
<proteinExistence type="inferred from homology"/>
<dbReference type="Gene3D" id="1.20.1600.10">
    <property type="entry name" value="Outer membrane efflux proteins (OEP)"/>
    <property type="match status" value="1"/>
</dbReference>
<dbReference type="InterPro" id="IPR003423">
    <property type="entry name" value="OMP_efflux"/>
</dbReference>
<reference evidence="8 9" key="1">
    <citation type="submission" date="2020-08" db="EMBL/GenBank/DDBJ databases">
        <authorList>
            <person name="Criscuolo A."/>
        </authorList>
    </citation>
    <scope>NUCLEOTIDE SEQUENCE [LARGE SCALE GENOMIC DNA]</scope>
    <source>
        <strain evidence="8">CIP111764</strain>
    </source>
</reference>
<dbReference type="GO" id="GO:0015288">
    <property type="term" value="F:porin activity"/>
    <property type="evidence" value="ECO:0007669"/>
    <property type="project" value="TreeGrafter"/>
</dbReference>
<dbReference type="Proteomes" id="UP000583387">
    <property type="component" value="Unassembled WGS sequence"/>
</dbReference>
<evidence type="ECO:0000256" key="3">
    <source>
        <dbReference type="ARBA" id="ARBA00022448"/>
    </source>
</evidence>
<evidence type="ECO:0000256" key="1">
    <source>
        <dbReference type="ARBA" id="ARBA00004442"/>
    </source>
</evidence>
<evidence type="ECO:0000256" key="7">
    <source>
        <dbReference type="ARBA" id="ARBA00023237"/>
    </source>
</evidence>
<dbReference type="GO" id="GO:0009279">
    <property type="term" value="C:cell outer membrane"/>
    <property type="evidence" value="ECO:0007669"/>
    <property type="project" value="UniProtKB-SubCell"/>
</dbReference>
<dbReference type="AlphaFoldDB" id="A0A7U7I8E4"/>
<keyword evidence="6" id="KW-0472">Membrane</keyword>
<gene>
    <name evidence="8" type="ORF">PSEWESI4_00094</name>
</gene>
<dbReference type="EMBL" id="CAJFCI010000012">
    <property type="protein sequence ID" value="CAD5105837.1"/>
    <property type="molecule type" value="Genomic_DNA"/>
</dbReference>
<dbReference type="InterPro" id="IPR051906">
    <property type="entry name" value="TolC-like"/>
</dbReference>
<keyword evidence="5" id="KW-0812">Transmembrane</keyword>
<keyword evidence="7" id="KW-0998">Cell outer membrane</keyword>
<organism evidence="8 9">
    <name type="scientific">Zestomonas carbonaria</name>
    <dbReference type="NCBI Taxonomy" id="2762745"/>
    <lineage>
        <taxon>Bacteria</taxon>
        <taxon>Pseudomonadati</taxon>
        <taxon>Pseudomonadota</taxon>
        <taxon>Gammaproteobacteria</taxon>
        <taxon>Pseudomonadales</taxon>
        <taxon>Pseudomonadaceae</taxon>
        <taxon>Zestomonas</taxon>
    </lineage>
</organism>
<dbReference type="PROSITE" id="PS51257">
    <property type="entry name" value="PROKAR_LIPOPROTEIN"/>
    <property type="match status" value="1"/>
</dbReference>
<sequence>MPKHVIKPLSLVVASGLLLGACSSLEPKVYTEDENRQRIIQDQARMYGEQEPVSSPITFYEAAARALKYNLDYRLKLMESALAADLKDVSSHEMLPRLVATAGYAGRNNDSGGTSIGIVDRQQSLRASTSEERYRDLYGLGLSWSLLDFGVAYYRTQQKADQMLMAEERRRKVAQNVLQDVRDAYWRAVGAQRLMPEVDRLLARTAQALDAARQAEDRGLLPRQEILAYQRALLDSIYMLTVRRQDLEFAQAELSALISLPPGSRLVLADTQEASLPRAARDIEKLELLSLQNRPEIMEEWYRKRVDQNDLKIAKAQLWPNVSLNWSYQYDSNKYLYNNHWSETGLQVSLNLLRLLQLPALNDAEQTQGETNDMRRVALSMAILTQVRVGALRYELARQEVEFADESLRVDRNLLDYAQAAKSTSIGSELEVIRAEGRYLLSRYQREAAYSRAQAAWGRLYNSVGLDVMPESIDQHDVKTLAREIERTMNAQEAQSLLIGSRAVEGGHALVQP</sequence>
<name>A0A7U7I8E4_9GAMM</name>
<evidence type="ECO:0000313" key="8">
    <source>
        <dbReference type="EMBL" id="CAD5105837.1"/>
    </source>
</evidence>
<keyword evidence="3" id="KW-0813">Transport</keyword>
<evidence type="ECO:0000256" key="5">
    <source>
        <dbReference type="ARBA" id="ARBA00022692"/>
    </source>
</evidence>
<dbReference type="SUPFAM" id="SSF56954">
    <property type="entry name" value="Outer membrane efflux proteins (OEP)"/>
    <property type="match status" value="1"/>
</dbReference>
<evidence type="ECO:0000313" key="9">
    <source>
        <dbReference type="Proteomes" id="UP000583387"/>
    </source>
</evidence>
<evidence type="ECO:0008006" key="10">
    <source>
        <dbReference type="Google" id="ProtNLM"/>
    </source>
</evidence>